<dbReference type="GO" id="GO:0008654">
    <property type="term" value="P:phospholipid biosynthetic process"/>
    <property type="evidence" value="ECO:0007669"/>
    <property type="project" value="UniProtKB-KW"/>
</dbReference>
<feature type="domain" description="Cyclic nucleotide-binding" evidence="4">
    <location>
        <begin position="486"/>
        <end position="606"/>
    </location>
</feature>
<dbReference type="Pfam" id="PF00027">
    <property type="entry name" value="cNMP_binding"/>
    <property type="match status" value="2"/>
</dbReference>
<evidence type="ECO:0000256" key="1">
    <source>
        <dbReference type="RuleBase" id="RU361267"/>
    </source>
</evidence>
<name>A0A1Q9EIB2_SYMMI</name>
<dbReference type="InterPro" id="IPR050503">
    <property type="entry name" value="cAMP-dep_PK_reg_su-like"/>
</dbReference>
<evidence type="ECO:0000256" key="3">
    <source>
        <dbReference type="SAM" id="Phobius"/>
    </source>
</evidence>
<dbReference type="PROSITE" id="PS00888">
    <property type="entry name" value="CNMP_BINDING_1"/>
    <property type="match status" value="2"/>
</dbReference>
<dbReference type="PRINTS" id="PR00103">
    <property type="entry name" value="CAMPKINASE"/>
</dbReference>
<dbReference type="PANTHER" id="PTHR11635">
    <property type="entry name" value="CAMP-DEPENDENT PROTEIN KINASE REGULATORY CHAIN"/>
    <property type="match status" value="1"/>
</dbReference>
<dbReference type="OrthoDB" id="417078at2759"/>
<dbReference type="Gene3D" id="2.60.120.10">
    <property type="entry name" value="Jelly Rolls"/>
    <property type="match status" value="2"/>
</dbReference>
<comment type="similarity">
    <text evidence="1">Belongs to the 1-acyl-sn-glycerol-3-phosphate acyltransferase family.</text>
</comment>
<protein>
    <recommendedName>
        <fullName evidence="1">1-acyl-sn-glycerol-3-phosphate acyltransferase</fullName>
        <ecNumber evidence="1">2.3.1.51</ecNumber>
    </recommendedName>
</protein>
<evidence type="ECO:0000259" key="4">
    <source>
        <dbReference type="PROSITE" id="PS50042"/>
    </source>
</evidence>
<keyword evidence="1 5" id="KW-0808">Transferase</keyword>
<dbReference type="PROSITE" id="PS00889">
    <property type="entry name" value="CNMP_BINDING_2"/>
    <property type="match status" value="2"/>
</dbReference>
<dbReference type="CDD" id="cd00038">
    <property type="entry name" value="CAP_ED"/>
    <property type="match status" value="2"/>
</dbReference>
<dbReference type="GO" id="GO:0004862">
    <property type="term" value="F:cAMP-dependent protein kinase inhibitor activity"/>
    <property type="evidence" value="ECO:0007669"/>
    <property type="project" value="TreeGrafter"/>
</dbReference>
<dbReference type="NCBIfam" id="TIGR00530">
    <property type="entry name" value="AGP_acyltrn"/>
    <property type="match status" value="1"/>
</dbReference>
<feature type="transmembrane region" description="Helical" evidence="3">
    <location>
        <begin position="26"/>
        <end position="46"/>
    </location>
</feature>
<dbReference type="SMART" id="SM00563">
    <property type="entry name" value="PlsC"/>
    <property type="match status" value="1"/>
</dbReference>
<evidence type="ECO:0000313" key="6">
    <source>
        <dbReference type="Proteomes" id="UP000186817"/>
    </source>
</evidence>
<organism evidence="5 6">
    <name type="scientific">Symbiodinium microadriaticum</name>
    <name type="common">Dinoflagellate</name>
    <name type="synonym">Zooxanthella microadriatica</name>
    <dbReference type="NCBI Taxonomy" id="2951"/>
    <lineage>
        <taxon>Eukaryota</taxon>
        <taxon>Sar</taxon>
        <taxon>Alveolata</taxon>
        <taxon>Dinophyceae</taxon>
        <taxon>Suessiales</taxon>
        <taxon>Symbiodiniaceae</taxon>
        <taxon>Symbiodinium</taxon>
    </lineage>
</organism>
<keyword evidence="3" id="KW-0812">Transmembrane</keyword>
<keyword evidence="3" id="KW-0472">Membrane</keyword>
<dbReference type="GO" id="GO:0005952">
    <property type="term" value="C:cAMP-dependent protein kinase complex"/>
    <property type="evidence" value="ECO:0007669"/>
    <property type="project" value="InterPro"/>
</dbReference>
<evidence type="ECO:0000313" key="5">
    <source>
        <dbReference type="EMBL" id="OLQ07121.1"/>
    </source>
</evidence>
<comment type="catalytic activity">
    <reaction evidence="1">
        <text>a 1-acyl-sn-glycero-3-phosphate + an acyl-CoA = a 1,2-diacyl-sn-glycero-3-phosphate + CoA</text>
        <dbReference type="Rhea" id="RHEA:19709"/>
        <dbReference type="ChEBI" id="CHEBI:57287"/>
        <dbReference type="ChEBI" id="CHEBI:57970"/>
        <dbReference type="ChEBI" id="CHEBI:58342"/>
        <dbReference type="ChEBI" id="CHEBI:58608"/>
        <dbReference type="EC" id="2.3.1.51"/>
    </reaction>
</comment>
<keyword evidence="6" id="KW-1185">Reference proteome</keyword>
<keyword evidence="3" id="KW-1133">Transmembrane helix</keyword>
<keyword evidence="1 5" id="KW-0012">Acyltransferase</keyword>
<proteinExistence type="inferred from homology"/>
<dbReference type="InterPro" id="IPR018488">
    <property type="entry name" value="cNMP-bd_CS"/>
</dbReference>
<dbReference type="InterPro" id="IPR018490">
    <property type="entry name" value="cNMP-bd_dom_sf"/>
</dbReference>
<dbReference type="GO" id="GO:0016020">
    <property type="term" value="C:membrane"/>
    <property type="evidence" value="ECO:0007669"/>
    <property type="project" value="InterPro"/>
</dbReference>
<dbReference type="AlphaFoldDB" id="A0A1Q9EIB2"/>
<dbReference type="SUPFAM" id="SSF51206">
    <property type="entry name" value="cAMP-binding domain-like"/>
    <property type="match status" value="2"/>
</dbReference>
<dbReference type="GO" id="GO:0005829">
    <property type="term" value="C:cytosol"/>
    <property type="evidence" value="ECO:0007669"/>
    <property type="project" value="TreeGrafter"/>
</dbReference>
<dbReference type="SMART" id="SM00100">
    <property type="entry name" value="cNMP"/>
    <property type="match status" value="2"/>
</dbReference>
<keyword evidence="1" id="KW-0443">Lipid metabolism</keyword>
<dbReference type="PANTHER" id="PTHR11635:SF152">
    <property type="entry name" value="CAMP-DEPENDENT PROTEIN KINASE TYPE I REGULATORY SUBUNIT-RELATED"/>
    <property type="match status" value="1"/>
</dbReference>
<dbReference type="PROSITE" id="PS50042">
    <property type="entry name" value="CNMP_BINDING_3"/>
    <property type="match status" value="2"/>
</dbReference>
<sequence length="732" mass="81091">MTWLLSKDILIVIDVIDSPETPPTCVLTMGARAVLTLLLGACVCFASRSRTEAAHAFALPTDRKLRRPPPVALVARTATAGPGAELKQFVRPKQRLPGHSVLAFFRAIGLMWTMLCLSAWVVPAISAGLPVVKRKDPVARKYVDRVICAWSQMTTWPFFSVKVKGRENLLPKDQAVVYVSNHQSFMDILSCYHLSRSFKWVSKASILKIPVVGWAMKRTRTITLEREDRRSQMATFRQCVSTLQEGASIFIFPEGTRSPDGALLEFKKGPVSMAKRAKVPIVPVTILGTGRLMPSKKEFFLYHNRAGVQVIVHPAVSAEEVQETPDKEVLLNLRNTIESALPLELQKGTVASCGPQVLQGQAAMDGPEGGLFTVECKRSIDADRYFYNLPCNGSYSISGLALVPPLPWQTRSGIPGEYKLDTEEDETEEPEFVPLPPPPKGRTQRQSVSAEAFGEWNQRVIFEPAVYPKTPDQTQELVEVTAQSFLFTSLEEKDLRVVIAAMKGPLILESGHRIIQEGDTGDHLYVVTDGSMDCVKVIDGVEMVVKTCVKGDLFGELALLYNCPRAASVQCREPAVLWELDRATFNNIVMEGVQRKRNQCLSVLSSVPLFSSITRGELENIIDALKMERRPRGDVIISQGEVGDHFYIVYEGQVMASKITEESPEPVMMIHEAGDYFGELALILEEPRAATVVASSDPEVCLLSMDRATFKRITGEHSALHGFLESNVDRYA</sequence>
<feature type="compositionally biased region" description="Acidic residues" evidence="2">
    <location>
        <begin position="422"/>
        <end position="431"/>
    </location>
</feature>
<dbReference type="InterPro" id="IPR002123">
    <property type="entry name" value="Plipid/glycerol_acylTrfase"/>
</dbReference>
<gene>
    <name evidence="5" type="primary">LPAT1</name>
    <name evidence="5" type="ORF">AK812_SmicGene9571</name>
</gene>
<dbReference type="Proteomes" id="UP000186817">
    <property type="component" value="Unassembled WGS sequence"/>
</dbReference>
<keyword evidence="1" id="KW-1208">Phospholipid metabolism</keyword>
<feature type="domain" description="Cyclic nucleotide-binding" evidence="4">
    <location>
        <begin position="609"/>
        <end position="731"/>
    </location>
</feature>
<dbReference type="GO" id="GO:0030552">
    <property type="term" value="F:cAMP binding"/>
    <property type="evidence" value="ECO:0007669"/>
    <property type="project" value="TreeGrafter"/>
</dbReference>
<dbReference type="SUPFAM" id="SSF69593">
    <property type="entry name" value="Glycerol-3-phosphate (1)-acyltransferase"/>
    <property type="match status" value="1"/>
</dbReference>
<dbReference type="EC" id="2.3.1.51" evidence="1"/>
<accession>A0A1Q9EIB2</accession>
<dbReference type="InterPro" id="IPR000595">
    <property type="entry name" value="cNMP-bd_dom"/>
</dbReference>
<comment type="caution">
    <text evidence="5">The sequence shown here is derived from an EMBL/GenBank/DDBJ whole genome shotgun (WGS) entry which is preliminary data.</text>
</comment>
<keyword evidence="1" id="KW-0444">Lipid biosynthesis</keyword>
<dbReference type="CDD" id="cd07989">
    <property type="entry name" value="LPLAT_AGPAT-like"/>
    <property type="match status" value="1"/>
</dbReference>
<dbReference type="GO" id="GO:0003841">
    <property type="term" value="F:1-acylglycerol-3-phosphate O-acyltransferase activity"/>
    <property type="evidence" value="ECO:0007669"/>
    <property type="project" value="UniProtKB-UniRule"/>
</dbReference>
<reference evidence="5 6" key="1">
    <citation type="submission" date="2016-02" db="EMBL/GenBank/DDBJ databases">
        <title>Genome analysis of coral dinoflagellate symbionts highlights evolutionary adaptations to a symbiotic lifestyle.</title>
        <authorList>
            <person name="Aranda M."/>
            <person name="Li Y."/>
            <person name="Liew Y.J."/>
            <person name="Baumgarten S."/>
            <person name="Simakov O."/>
            <person name="Wilson M."/>
            <person name="Piel J."/>
            <person name="Ashoor H."/>
            <person name="Bougouffa S."/>
            <person name="Bajic V.B."/>
            <person name="Ryu T."/>
            <person name="Ravasi T."/>
            <person name="Bayer T."/>
            <person name="Micklem G."/>
            <person name="Kim H."/>
            <person name="Bhak J."/>
            <person name="Lajeunesse T.C."/>
            <person name="Voolstra C.R."/>
        </authorList>
    </citation>
    <scope>NUCLEOTIDE SEQUENCE [LARGE SCALE GENOMIC DNA]</scope>
    <source>
        <strain evidence="5 6">CCMP2467</strain>
    </source>
</reference>
<evidence type="ECO:0000256" key="2">
    <source>
        <dbReference type="SAM" id="MobiDB-lite"/>
    </source>
</evidence>
<comment type="domain">
    <text evidence="1">The HXXXXD motif is essential for acyltransferase activity and may constitute the binding site for the phosphate moiety of the glycerol-3-phosphate.</text>
</comment>
<dbReference type="InterPro" id="IPR004552">
    <property type="entry name" value="AGP_acyltrans"/>
</dbReference>
<dbReference type="EMBL" id="LSRX01000147">
    <property type="protein sequence ID" value="OLQ07121.1"/>
    <property type="molecule type" value="Genomic_DNA"/>
</dbReference>
<feature type="transmembrane region" description="Helical" evidence="3">
    <location>
        <begin position="101"/>
        <end position="122"/>
    </location>
</feature>
<feature type="region of interest" description="Disordered" evidence="2">
    <location>
        <begin position="422"/>
        <end position="444"/>
    </location>
</feature>
<dbReference type="InterPro" id="IPR014710">
    <property type="entry name" value="RmlC-like_jellyroll"/>
</dbReference>
<keyword evidence="1" id="KW-0594">Phospholipid biosynthesis</keyword>
<dbReference type="Pfam" id="PF01553">
    <property type="entry name" value="Acyltransferase"/>
    <property type="match status" value="1"/>
</dbReference>
<dbReference type="GO" id="GO:0034236">
    <property type="term" value="F:protein kinase A catalytic subunit binding"/>
    <property type="evidence" value="ECO:0007669"/>
    <property type="project" value="TreeGrafter"/>
</dbReference>